<dbReference type="STRING" id="33995.KOEU_37100"/>
<evidence type="ECO:0000313" key="1">
    <source>
        <dbReference type="EMBL" id="KON62792.1"/>
    </source>
</evidence>
<dbReference type="Pfam" id="PF04381">
    <property type="entry name" value="RdgC"/>
    <property type="match status" value="1"/>
</dbReference>
<dbReference type="EMBL" id="LHUQ01000065">
    <property type="protein sequence ID" value="KON62792.1"/>
    <property type="molecule type" value="Genomic_DNA"/>
</dbReference>
<proteinExistence type="predicted"/>
<dbReference type="AlphaFoldDB" id="A0A0M0EBY0"/>
<dbReference type="GO" id="GO:0006310">
    <property type="term" value="P:DNA recombination"/>
    <property type="evidence" value="ECO:0007669"/>
    <property type="project" value="InterPro"/>
</dbReference>
<name>A0A0M0EBY0_KOMEU</name>
<dbReference type="RefSeq" id="WP_053324194.1">
    <property type="nucleotide sequence ID" value="NZ_LHUQ01000065.1"/>
</dbReference>
<gene>
    <name evidence="1" type="primary">rdgC</name>
    <name evidence="1" type="ORF">KOEU_37100</name>
</gene>
<evidence type="ECO:0000313" key="2">
    <source>
        <dbReference type="Proteomes" id="UP000037566"/>
    </source>
</evidence>
<dbReference type="PATRIC" id="fig|33995.3.peg.4107"/>
<organism evidence="1 2">
    <name type="scientific">Komagataeibacter europaeus</name>
    <name type="common">Gluconacetobacter europaeus</name>
    <dbReference type="NCBI Taxonomy" id="33995"/>
    <lineage>
        <taxon>Bacteria</taxon>
        <taxon>Pseudomonadati</taxon>
        <taxon>Pseudomonadota</taxon>
        <taxon>Alphaproteobacteria</taxon>
        <taxon>Acetobacterales</taxon>
        <taxon>Acetobacteraceae</taxon>
        <taxon>Komagataeibacter</taxon>
    </lineage>
</organism>
<dbReference type="InterPro" id="IPR007476">
    <property type="entry name" value="RdgC"/>
</dbReference>
<accession>A0A0M0EBY0</accession>
<sequence>MKMFRTMFPYNCDTAIPENIAELVEAKGFDGLTGTISAARGFATIVDDVRVISSDGRTLLKYLESSRKANPAAVKQLAQERVDAAIDAGREVTEQLQYEFEEQARNEVIRYAPISQWAAFILVCPAEKLLLVSGSTAKKCEDALSFLRHMLEGLASVPWQFAGVESRVLTEYLTSGEGKSIYQLPADLTISPFGKTVATGSDTSLKITLDGVRNDTPEARSMLESMKIRTAEMALVNRPADGQIENLADFALHLPESGNPHLKRFDYDNDDPANDDGEDVQHRYAVEMLLVATTTARILKSLKAFFGVSDDSDDEQE</sequence>
<keyword evidence="2" id="KW-1185">Reference proteome</keyword>
<reference evidence="1" key="1">
    <citation type="submission" date="2015-08" db="EMBL/GenBank/DDBJ databases">
        <title>Draft genome sequence of Komagataeibacter europaeus CECT 8546 a cellulose producer strain from vinegar produced by the traditional method.</title>
        <authorList>
            <person name="Poehlein A."/>
            <person name="Valera M.J."/>
            <person name="Haack F.S."/>
            <person name="Mas A."/>
            <person name="Daniel R."/>
            <person name="Streit W.R."/>
            <person name="Mateo E."/>
        </authorList>
    </citation>
    <scope>NUCLEOTIDE SEQUENCE [LARGE SCALE GENOMIC DNA]</scope>
    <source>
        <strain evidence="1">CECT 8546</strain>
    </source>
</reference>
<comment type="caution">
    <text evidence="1">The sequence shown here is derived from an EMBL/GenBank/DDBJ whole genome shotgun (WGS) entry which is preliminary data.</text>
</comment>
<protein>
    <submittedName>
        <fullName evidence="1">Recombination-associated protein RdgC</fullName>
    </submittedName>
</protein>
<dbReference type="OrthoDB" id="9774179at2"/>
<dbReference type="Proteomes" id="UP000037566">
    <property type="component" value="Unassembled WGS sequence"/>
</dbReference>